<dbReference type="AlphaFoldDB" id="A0A6A5X504"/>
<accession>A0A6A5X504</accession>
<organism evidence="2 3">
    <name type="scientific">Amniculicola lignicola CBS 123094</name>
    <dbReference type="NCBI Taxonomy" id="1392246"/>
    <lineage>
        <taxon>Eukaryota</taxon>
        <taxon>Fungi</taxon>
        <taxon>Dikarya</taxon>
        <taxon>Ascomycota</taxon>
        <taxon>Pezizomycotina</taxon>
        <taxon>Dothideomycetes</taxon>
        <taxon>Pleosporomycetidae</taxon>
        <taxon>Pleosporales</taxon>
        <taxon>Amniculicolaceae</taxon>
        <taxon>Amniculicola</taxon>
    </lineage>
</organism>
<reference evidence="2" key="1">
    <citation type="journal article" date="2020" name="Stud. Mycol.">
        <title>101 Dothideomycetes genomes: a test case for predicting lifestyles and emergence of pathogens.</title>
        <authorList>
            <person name="Haridas S."/>
            <person name="Albert R."/>
            <person name="Binder M."/>
            <person name="Bloem J."/>
            <person name="Labutti K."/>
            <person name="Salamov A."/>
            <person name="Andreopoulos B."/>
            <person name="Baker S."/>
            <person name="Barry K."/>
            <person name="Bills G."/>
            <person name="Bluhm B."/>
            <person name="Cannon C."/>
            <person name="Castanera R."/>
            <person name="Culley D."/>
            <person name="Daum C."/>
            <person name="Ezra D."/>
            <person name="Gonzalez J."/>
            <person name="Henrissat B."/>
            <person name="Kuo A."/>
            <person name="Liang C."/>
            <person name="Lipzen A."/>
            <person name="Lutzoni F."/>
            <person name="Magnuson J."/>
            <person name="Mondo S."/>
            <person name="Nolan M."/>
            <person name="Ohm R."/>
            <person name="Pangilinan J."/>
            <person name="Park H.-J."/>
            <person name="Ramirez L."/>
            <person name="Alfaro M."/>
            <person name="Sun H."/>
            <person name="Tritt A."/>
            <person name="Yoshinaga Y."/>
            <person name="Zwiers L.-H."/>
            <person name="Turgeon B."/>
            <person name="Goodwin S."/>
            <person name="Spatafora J."/>
            <person name="Crous P."/>
            <person name="Grigoriev I."/>
        </authorList>
    </citation>
    <scope>NUCLEOTIDE SEQUENCE</scope>
    <source>
        <strain evidence="2">CBS 123094</strain>
    </source>
</reference>
<feature type="region of interest" description="Disordered" evidence="1">
    <location>
        <begin position="1"/>
        <end position="34"/>
    </location>
</feature>
<sequence>MSGPPPPYGAPWYPNIGNNPNINRGPPPPPVEEDPVFVLPQGVFFVGGPPPLPVAVPIVTPRPTAPTPPPPPVWLVGAAPPPTPPNPPPPFAAPGWIWQSPPTFPGAPPPHPVPALPNNGLHFGPVPGDQEDPTVYHGGHFNGVTQIQPDSCTIIMLLKNNIPPWLTVMEALDVEIFSVDSHFTVNRLIKSLRNNGDCDGWAVTECVEVGSGYWAKGQTFVSGTAQAGDTLTQVGWSKKRNRKGEMPLHIWLHRV</sequence>
<proteinExistence type="predicted"/>
<dbReference type="EMBL" id="ML977556">
    <property type="protein sequence ID" value="KAF2007921.1"/>
    <property type="molecule type" value="Genomic_DNA"/>
</dbReference>
<name>A0A6A5X504_9PLEO</name>
<gene>
    <name evidence="2" type="ORF">P154DRAFT_584316</name>
</gene>
<dbReference type="Proteomes" id="UP000799779">
    <property type="component" value="Unassembled WGS sequence"/>
</dbReference>
<evidence type="ECO:0000313" key="2">
    <source>
        <dbReference type="EMBL" id="KAF2007921.1"/>
    </source>
</evidence>
<feature type="compositionally biased region" description="Low complexity" evidence="1">
    <location>
        <begin position="10"/>
        <end position="24"/>
    </location>
</feature>
<dbReference type="OrthoDB" id="10057496at2759"/>
<evidence type="ECO:0000256" key="1">
    <source>
        <dbReference type="SAM" id="MobiDB-lite"/>
    </source>
</evidence>
<protein>
    <submittedName>
        <fullName evidence="2">Uncharacterized protein</fullName>
    </submittedName>
</protein>
<keyword evidence="3" id="KW-1185">Reference proteome</keyword>
<evidence type="ECO:0000313" key="3">
    <source>
        <dbReference type="Proteomes" id="UP000799779"/>
    </source>
</evidence>